<organism evidence="2">
    <name type="scientific">Chromera velia CCMP2878</name>
    <dbReference type="NCBI Taxonomy" id="1169474"/>
    <lineage>
        <taxon>Eukaryota</taxon>
        <taxon>Sar</taxon>
        <taxon>Alveolata</taxon>
        <taxon>Colpodellida</taxon>
        <taxon>Chromeraceae</taxon>
        <taxon>Chromera</taxon>
    </lineage>
</organism>
<dbReference type="Gene3D" id="3.80.10.10">
    <property type="entry name" value="Ribonuclease Inhibitor"/>
    <property type="match status" value="1"/>
</dbReference>
<protein>
    <submittedName>
        <fullName evidence="2">Uncharacterized protein</fullName>
    </submittedName>
</protein>
<feature type="compositionally biased region" description="Basic and acidic residues" evidence="1">
    <location>
        <begin position="113"/>
        <end position="125"/>
    </location>
</feature>
<gene>
    <name evidence="2" type="ORF">Cvel_151</name>
</gene>
<proteinExistence type="predicted"/>
<dbReference type="AlphaFoldDB" id="A0A0G4F4Q1"/>
<reference evidence="2" key="1">
    <citation type="submission" date="2014-11" db="EMBL/GenBank/DDBJ databases">
        <authorList>
            <person name="Otto D Thomas"/>
            <person name="Naeem Raeece"/>
        </authorList>
    </citation>
    <scope>NUCLEOTIDE SEQUENCE</scope>
</reference>
<sequence>MYSVIPALLHVAKPKPEEVMQMVHSKDCFGIVWFIFYCLKKGIVQLPFDVLDFSKSDLPVSKVFYLLSFLPSETKEVILGDQVHGQRAFTLLRRFLEGKDMERSPRGTRRRLQRQEGGWRRRQPDLGETGVLAEPPSSSLRKLSLGLKASHFVFEKCLEKGSLLRRPLEKIELRLNSLSTRATEALCEGRLPFSKNLILRLESSQASVGFVNACKKTETDSLPVAGVHLDFGQVLPSKFPPLPKNLKGCLRSVSVSLGRMPAPGVKVNRWFSHLTSVEIREALDGDLENLVESIDKARLSRFKKLILTNATVTREGFEALVGPESPGLPKLLHLEVSETRESNPFLQERQTETMKALMRGLADGKCPLIRTLNFCKGKVRRESLNILTEAVRLNRLPCLEVLDLENNWVTSKDVINLMAALTPDSLPDFHFLNLVGTGVAELGGRALGEAMNNGRLQRLRKSGRLLLGVLAANGFRAVARDTTCLHTIAGGEVSG</sequence>
<evidence type="ECO:0000256" key="1">
    <source>
        <dbReference type="SAM" id="MobiDB-lite"/>
    </source>
</evidence>
<name>A0A0G4F4Q1_9ALVE</name>
<dbReference type="PhylomeDB" id="A0A0G4F4Q1"/>
<dbReference type="InterPro" id="IPR032675">
    <property type="entry name" value="LRR_dom_sf"/>
</dbReference>
<evidence type="ECO:0000313" key="2">
    <source>
        <dbReference type="EMBL" id="CEM06908.1"/>
    </source>
</evidence>
<dbReference type="VEuPathDB" id="CryptoDB:Cvel_151"/>
<dbReference type="EMBL" id="CDMZ01000111">
    <property type="protein sequence ID" value="CEM06908.1"/>
    <property type="molecule type" value="Genomic_DNA"/>
</dbReference>
<feature type="region of interest" description="Disordered" evidence="1">
    <location>
        <begin position="102"/>
        <end position="131"/>
    </location>
</feature>
<dbReference type="SUPFAM" id="SSF52047">
    <property type="entry name" value="RNI-like"/>
    <property type="match status" value="1"/>
</dbReference>
<accession>A0A0G4F4Q1</accession>